<dbReference type="OrthoDB" id="1099872at2"/>
<feature type="transmembrane region" description="Helical" evidence="2">
    <location>
        <begin position="39"/>
        <end position="62"/>
    </location>
</feature>
<dbReference type="EMBL" id="SMGO01000002">
    <property type="protein sequence ID" value="TCK83605.1"/>
    <property type="molecule type" value="Genomic_DNA"/>
</dbReference>
<name>A0A4R1LWQ4_9SPHI</name>
<dbReference type="AlphaFoldDB" id="A0A4R1LWQ4"/>
<keyword evidence="2" id="KW-0812">Transmembrane</keyword>
<sequence length="125" mass="14982">MNRNFRFRKRFIFIPILAIAFVFLVSFLVMLLWNYTLPSIFGFTTITLWQAMGLFLLCKLLFGFGKGPKRGGPPWKRRYMDKDLSELTEAEKEKFQQYIDQERCSWGKPTFRSDENRPNQMNHEQ</sequence>
<gene>
    <name evidence="3" type="ORF">C8N28_2207</name>
</gene>
<keyword evidence="2" id="KW-1133">Transmembrane helix</keyword>
<evidence type="ECO:0000256" key="1">
    <source>
        <dbReference type="SAM" id="MobiDB-lite"/>
    </source>
</evidence>
<keyword evidence="2" id="KW-0472">Membrane</keyword>
<proteinExistence type="predicted"/>
<comment type="caution">
    <text evidence="3">The sequence shown here is derived from an EMBL/GenBank/DDBJ whole genome shotgun (WGS) entry which is preliminary data.</text>
</comment>
<accession>A0A4R1LWQ4</accession>
<evidence type="ECO:0000256" key="2">
    <source>
        <dbReference type="SAM" id="Phobius"/>
    </source>
</evidence>
<reference evidence="3 4" key="1">
    <citation type="submission" date="2019-03" db="EMBL/GenBank/DDBJ databases">
        <title>Genomic Encyclopedia of Archaeal and Bacterial Type Strains, Phase II (KMG-II): from individual species to whole genera.</title>
        <authorList>
            <person name="Goeker M."/>
        </authorList>
    </citation>
    <scope>NUCLEOTIDE SEQUENCE [LARGE SCALE GENOMIC DNA]</scope>
    <source>
        <strain evidence="3 4">DSM 22554</strain>
    </source>
</reference>
<feature type="region of interest" description="Disordered" evidence="1">
    <location>
        <begin position="106"/>
        <end position="125"/>
    </location>
</feature>
<protein>
    <submittedName>
        <fullName evidence="3">Uncharacterized protein</fullName>
    </submittedName>
</protein>
<evidence type="ECO:0000313" key="3">
    <source>
        <dbReference type="EMBL" id="TCK83605.1"/>
    </source>
</evidence>
<dbReference type="Proteomes" id="UP000294616">
    <property type="component" value="Unassembled WGS sequence"/>
</dbReference>
<feature type="transmembrane region" description="Helical" evidence="2">
    <location>
        <begin position="12"/>
        <end position="33"/>
    </location>
</feature>
<keyword evidence="4" id="KW-1185">Reference proteome</keyword>
<organism evidence="3 4">
    <name type="scientific">Albibacterium bauzanense</name>
    <dbReference type="NCBI Taxonomy" id="653929"/>
    <lineage>
        <taxon>Bacteria</taxon>
        <taxon>Pseudomonadati</taxon>
        <taxon>Bacteroidota</taxon>
        <taxon>Sphingobacteriia</taxon>
        <taxon>Sphingobacteriales</taxon>
        <taxon>Sphingobacteriaceae</taxon>
        <taxon>Albibacterium</taxon>
    </lineage>
</organism>
<evidence type="ECO:0000313" key="4">
    <source>
        <dbReference type="Proteomes" id="UP000294616"/>
    </source>
</evidence>
<dbReference type="RefSeq" id="WP_132224724.1">
    <property type="nucleotide sequence ID" value="NZ_SMGO01000002.1"/>
</dbReference>